<dbReference type="InterPro" id="IPR016181">
    <property type="entry name" value="Acyl_CoA_acyltransferase"/>
</dbReference>
<evidence type="ECO:0000256" key="2">
    <source>
        <dbReference type="ARBA" id="ARBA00023315"/>
    </source>
</evidence>
<keyword evidence="1" id="KW-0808">Transferase</keyword>
<evidence type="ECO:0000313" key="5">
    <source>
        <dbReference type="Proteomes" id="UP000643403"/>
    </source>
</evidence>
<dbReference type="CDD" id="cd04301">
    <property type="entry name" value="NAT_SF"/>
    <property type="match status" value="1"/>
</dbReference>
<dbReference type="EMBL" id="BMXY01000005">
    <property type="protein sequence ID" value="GGZ71525.1"/>
    <property type="molecule type" value="Genomic_DNA"/>
</dbReference>
<dbReference type="PROSITE" id="PS51186">
    <property type="entry name" value="GNAT"/>
    <property type="match status" value="1"/>
</dbReference>
<accession>A0ABQ3C714</accession>
<name>A0ABQ3C714_9GAMM</name>
<dbReference type="Proteomes" id="UP000643403">
    <property type="component" value="Unassembled WGS sequence"/>
</dbReference>
<keyword evidence="2" id="KW-0012">Acyltransferase</keyword>
<dbReference type="Pfam" id="PF00583">
    <property type="entry name" value="Acetyltransf_1"/>
    <property type="match status" value="1"/>
</dbReference>
<dbReference type="RefSeq" id="WP_189450941.1">
    <property type="nucleotide sequence ID" value="NZ_BMXY01000005.1"/>
</dbReference>
<dbReference type="PANTHER" id="PTHR43877">
    <property type="entry name" value="AMINOALKYLPHOSPHONATE N-ACETYLTRANSFERASE-RELATED-RELATED"/>
    <property type="match status" value="1"/>
</dbReference>
<dbReference type="SUPFAM" id="SSF55729">
    <property type="entry name" value="Acyl-CoA N-acyltransferases (Nat)"/>
    <property type="match status" value="1"/>
</dbReference>
<evidence type="ECO:0000313" key="4">
    <source>
        <dbReference type="EMBL" id="GGZ71525.1"/>
    </source>
</evidence>
<dbReference type="Gene3D" id="3.40.630.30">
    <property type="match status" value="1"/>
</dbReference>
<reference evidence="5" key="1">
    <citation type="journal article" date="2019" name="Int. J. Syst. Evol. Microbiol.">
        <title>The Global Catalogue of Microorganisms (GCM) 10K type strain sequencing project: providing services to taxonomists for standard genome sequencing and annotation.</title>
        <authorList>
            <consortium name="The Broad Institute Genomics Platform"/>
            <consortium name="The Broad Institute Genome Sequencing Center for Infectious Disease"/>
            <person name="Wu L."/>
            <person name="Ma J."/>
        </authorList>
    </citation>
    <scope>NUCLEOTIDE SEQUENCE [LARGE SCALE GENOMIC DNA]</scope>
    <source>
        <strain evidence="5">KCTC 22558</strain>
    </source>
</reference>
<evidence type="ECO:0000259" key="3">
    <source>
        <dbReference type="PROSITE" id="PS51186"/>
    </source>
</evidence>
<sequence>MDIRTGHLDHPAVAALLGAHLAELSSLSPPESVHALALERLNSPDITFWVAWDGDAPMGCVALKALDATHGELKSMRTAPAYLRRGVAAALLDVVQGEARRRGYARLSLETGTAPAFAAAHALYRRAGFVGCGPFGDYVGDPHSTFMTLALDPAHA</sequence>
<comment type="caution">
    <text evidence="4">The sequence shown here is derived from an EMBL/GenBank/DDBJ whole genome shotgun (WGS) entry which is preliminary data.</text>
</comment>
<evidence type="ECO:0000256" key="1">
    <source>
        <dbReference type="ARBA" id="ARBA00022679"/>
    </source>
</evidence>
<gene>
    <name evidence="4" type="primary">yedL</name>
    <name evidence="4" type="ORF">GCM10008101_27190</name>
</gene>
<dbReference type="InterPro" id="IPR000182">
    <property type="entry name" value="GNAT_dom"/>
</dbReference>
<dbReference type="InterPro" id="IPR050832">
    <property type="entry name" value="Bact_Acetyltransf"/>
</dbReference>
<keyword evidence="5" id="KW-1185">Reference proteome</keyword>
<feature type="domain" description="N-acetyltransferase" evidence="3">
    <location>
        <begin position="1"/>
        <end position="152"/>
    </location>
</feature>
<organism evidence="4 5">
    <name type="scientific">Cognatilysobacter xinjiangensis</name>
    <dbReference type="NCBI Taxonomy" id="546892"/>
    <lineage>
        <taxon>Bacteria</taxon>
        <taxon>Pseudomonadati</taxon>
        <taxon>Pseudomonadota</taxon>
        <taxon>Gammaproteobacteria</taxon>
        <taxon>Lysobacterales</taxon>
        <taxon>Lysobacteraceae</taxon>
        <taxon>Cognatilysobacter</taxon>
    </lineage>
</organism>
<proteinExistence type="predicted"/>
<protein>
    <submittedName>
        <fullName evidence="4">N-acetyltransferase</fullName>
    </submittedName>
</protein>
<dbReference type="PANTHER" id="PTHR43877:SF5">
    <property type="entry name" value="BLL8307 PROTEIN"/>
    <property type="match status" value="1"/>
</dbReference>